<keyword evidence="1" id="KW-0812">Transmembrane</keyword>
<keyword evidence="1" id="KW-0472">Membrane</keyword>
<dbReference type="AlphaFoldDB" id="A0A5C6FGS8"/>
<evidence type="ECO:0000256" key="1">
    <source>
        <dbReference type="SAM" id="Phobius"/>
    </source>
</evidence>
<keyword evidence="1" id="KW-1133">Transmembrane helix</keyword>
<name>A0A5C6FGS8_9BACT</name>
<organism evidence="2 3">
    <name type="scientific">Rubripirellula tenax</name>
    <dbReference type="NCBI Taxonomy" id="2528015"/>
    <lineage>
        <taxon>Bacteria</taxon>
        <taxon>Pseudomonadati</taxon>
        <taxon>Planctomycetota</taxon>
        <taxon>Planctomycetia</taxon>
        <taxon>Pirellulales</taxon>
        <taxon>Pirellulaceae</taxon>
        <taxon>Rubripirellula</taxon>
    </lineage>
</organism>
<dbReference type="Proteomes" id="UP000318288">
    <property type="component" value="Unassembled WGS sequence"/>
</dbReference>
<dbReference type="EMBL" id="SJPW01000001">
    <property type="protein sequence ID" value="TWU60050.1"/>
    <property type="molecule type" value="Genomic_DNA"/>
</dbReference>
<proteinExistence type="predicted"/>
<dbReference type="OrthoDB" id="266917at2"/>
<reference evidence="2 3" key="1">
    <citation type="submission" date="2019-02" db="EMBL/GenBank/DDBJ databases">
        <title>Deep-cultivation of Planctomycetes and their phenomic and genomic characterization uncovers novel biology.</title>
        <authorList>
            <person name="Wiegand S."/>
            <person name="Jogler M."/>
            <person name="Boedeker C."/>
            <person name="Pinto D."/>
            <person name="Vollmers J."/>
            <person name="Rivas-Marin E."/>
            <person name="Kohn T."/>
            <person name="Peeters S.H."/>
            <person name="Heuer A."/>
            <person name="Rast P."/>
            <person name="Oberbeckmann S."/>
            <person name="Bunk B."/>
            <person name="Jeske O."/>
            <person name="Meyerdierks A."/>
            <person name="Storesund J.E."/>
            <person name="Kallscheuer N."/>
            <person name="Luecker S."/>
            <person name="Lage O.M."/>
            <person name="Pohl T."/>
            <person name="Merkel B.J."/>
            <person name="Hornburger P."/>
            <person name="Mueller R.-W."/>
            <person name="Bruemmer F."/>
            <person name="Labrenz M."/>
            <person name="Spormann A.M."/>
            <person name="Op Den Camp H."/>
            <person name="Overmann J."/>
            <person name="Amann R."/>
            <person name="Jetten M.S.M."/>
            <person name="Mascher T."/>
            <person name="Medema M.H."/>
            <person name="Devos D.P."/>
            <person name="Kaster A.-K."/>
            <person name="Ovreas L."/>
            <person name="Rohde M."/>
            <person name="Galperin M.Y."/>
            <person name="Jogler C."/>
        </authorList>
    </citation>
    <scope>NUCLEOTIDE SEQUENCE [LARGE SCALE GENOMIC DNA]</scope>
    <source>
        <strain evidence="2 3">Poly51</strain>
    </source>
</reference>
<gene>
    <name evidence="2" type="ORF">Poly51_03240</name>
</gene>
<protein>
    <submittedName>
        <fullName evidence="2">Uncharacterized protein</fullName>
    </submittedName>
</protein>
<accession>A0A5C6FGS8</accession>
<evidence type="ECO:0000313" key="3">
    <source>
        <dbReference type="Proteomes" id="UP000318288"/>
    </source>
</evidence>
<dbReference type="RefSeq" id="WP_146453593.1">
    <property type="nucleotide sequence ID" value="NZ_SJPW01000001.1"/>
</dbReference>
<evidence type="ECO:0000313" key="2">
    <source>
        <dbReference type="EMBL" id="TWU60050.1"/>
    </source>
</evidence>
<comment type="caution">
    <text evidence="2">The sequence shown here is derived from an EMBL/GenBank/DDBJ whole genome shotgun (WGS) entry which is preliminary data.</text>
</comment>
<keyword evidence="3" id="KW-1185">Reference proteome</keyword>
<sequence length="261" mass="28755">MAKKTSWMPRLDIAFVFTTAFVIVLANLPAPIPHQVVEVESLTDSALPQQYSLAVNDPRLRKLSRHIERYGKTKPNQAVGKAKWMAETAAIYAERTQEDVAKVAAASKRTTPIMMVSYVPSGDVKPTKTDLVQYWSGFSQKSEQSIESIQHNWQARIDSLGPPPVALTRTVPGVVSGATLYVASILALFATVVMTVWRSSYPTRRLNHPVGLSAGDEEPQSHSDLAIVLPADSVRLHQPMMVHLRRLTYVAMLALAITSLV</sequence>
<feature type="transmembrane region" description="Helical" evidence="1">
    <location>
        <begin position="178"/>
        <end position="197"/>
    </location>
</feature>